<evidence type="ECO:0000313" key="2">
    <source>
        <dbReference type="EMBL" id="HJB27432.1"/>
    </source>
</evidence>
<proteinExistence type="predicted"/>
<dbReference type="Pfam" id="PF19909">
    <property type="entry name" value="DUF6382"/>
    <property type="match status" value="1"/>
</dbReference>
<feature type="non-terminal residue" evidence="2">
    <location>
        <position position="116"/>
    </location>
</feature>
<organism evidence="2 3">
    <name type="scientific">Candidatus Blautia faecavium</name>
    <dbReference type="NCBI Taxonomy" id="2838487"/>
    <lineage>
        <taxon>Bacteria</taxon>
        <taxon>Bacillati</taxon>
        <taxon>Bacillota</taxon>
        <taxon>Clostridia</taxon>
        <taxon>Lachnospirales</taxon>
        <taxon>Lachnospiraceae</taxon>
        <taxon>Blautia</taxon>
    </lineage>
</organism>
<reference evidence="2" key="2">
    <citation type="submission" date="2021-04" db="EMBL/GenBank/DDBJ databases">
        <authorList>
            <person name="Gilroy R."/>
        </authorList>
    </citation>
    <scope>NUCLEOTIDE SEQUENCE</scope>
    <source>
        <strain evidence="2">ChiSjej1B19-5720</strain>
    </source>
</reference>
<dbReference type="AlphaFoldDB" id="A0A9D2RUR3"/>
<dbReference type="EMBL" id="DWYZ01000035">
    <property type="protein sequence ID" value="HJB27432.1"/>
    <property type="molecule type" value="Genomic_DNA"/>
</dbReference>
<evidence type="ECO:0000313" key="3">
    <source>
        <dbReference type="Proteomes" id="UP000823842"/>
    </source>
</evidence>
<comment type="caution">
    <text evidence="2">The sequence shown here is derived from an EMBL/GenBank/DDBJ whole genome shotgun (WGS) entry which is preliminary data.</text>
</comment>
<dbReference type="Proteomes" id="UP000823842">
    <property type="component" value="Unassembled WGS sequence"/>
</dbReference>
<dbReference type="InterPro" id="IPR045962">
    <property type="entry name" value="DUF6382"/>
</dbReference>
<evidence type="ECO:0000259" key="1">
    <source>
        <dbReference type="Pfam" id="PF19909"/>
    </source>
</evidence>
<reference evidence="2" key="1">
    <citation type="journal article" date="2021" name="PeerJ">
        <title>Extensive microbial diversity within the chicken gut microbiome revealed by metagenomics and culture.</title>
        <authorList>
            <person name="Gilroy R."/>
            <person name="Ravi A."/>
            <person name="Getino M."/>
            <person name="Pursley I."/>
            <person name="Horton D.L."/>
            <person name="Alikhan N.F."/>
            <person name="Baker D."/>
            <person name="Gharbi K."/>
            <person name="Hall N."/>
            <person name="Watson M."/>
            <person name="Adriaenssens E.M."/>
            <person name="Foster-Nyarko E."/>
            <person name="Jarju S."/>
            <person name="Secka A."/>
            <person name="Antonio M."/>
            <person name="Oren A."/>
            <person name="Chaudhuri R.R."/>
            <person name="La Ragione R."/>
            <person name="Hildebrand F."/>
            <person name="Pallen M.J."/>
        </authorList>
    </citation>
    <scope>NUCLEOTIDE SEQUENCE</scope>
    <source>
        <strain evidence="2">ChiSjej1B19-5720</strain>
    </source>
</reference>
<accession>A0A9D2RUR3</accession>
<feature type="domain" description="DUF6382" evidence="1">
    <location>
        <begin position="6"/>
        <end position="115"/>
    </location>
</feature>
<gene>
    <name evidence="2" type="ORF">IAA06_01370</name>
</gene>
<name>A0A9D2RUR3_9FIRM</name>
<sequence>MGTFNYEEQEGKKYLIYNKKPEEKIDPVTMEMMSNNQIGSLLSFESIQIDGALTLKYNVTGLESLKDYFSGVVGKTKLLNVMEGIIEAFLEAEDYFLDLSSYVLEEEYIYIQPDTA</sequence>
<protein>
    <recommendedName>
        <fullName evidence="1">DUF6382 domain-containing protein</fullName>
    </recommendedName>
</protein>